<evidence type="ECO:0000256" key="1">
    <source>
        <dbReference type="SAM" id="Phobius"/>
    </source>
</evidence>
<protein>
    <submittedName>
        <fullName evidence="2">Uncharacterized protein</fullName>
    </submittedName>
</protein>
<keyword evidence="3" id="KW-1185">Reference proteome</keyword>
<feature type="transmembrane region" description="Helical" evidence="1">
    <location>
        <begin position="6"/>
        <end position="23"/>
    </location>
</feature>
<dbReference type="RefSeq" id="WP_151844449.1">
    <property type="nucleotide sequence ID" value="NZ_WBZJ01000002.1"/>
</dbReference>
<reference evidence="2 3" key="1">
    <citation type="submission" date="2019-10" db="EMBL/GenBank/DDBJ databases">
        <title>Corynebacterium sp novel species isolated from the respiratory tract of Marmot.</title>
        <authorList>
            <person name="Zhang G."/>
        </authorList>
    </citation>
    <scope>NUCLEOTIDE SEQUENCE [LARGE SCALE GENOMIC DNA]</scope>
    <source>
        <strain evidence="2 3">336</strain>
    </source>
</reference>
<organism evidence="2 3">
    <name type="scientific">Corynebacterium zhongnanshanii</name>
    <dbReference type="NCBI Taxonomy" id="2768834"/>
    <lineage>
        <taxon>Bacteria</taxon>
        <taxon>Bacillati</taxon>
        <taxon>Actinomycetota</taxon>
        <taxon>Actinomycetes</taxon>
        <taxon>Mycobacteriales</taxon>
        <taxon>Corynebacteriaceae</taxon>
        <taxon>Corynebacterium</taxon>
    </lineage>
</organism>
<accession>A0ABQ6VF53</accession>
<comment type="caution">
    <text evidence="2">The sequence shown here is derived from an EMBL/GenBank/DDBJ whole genome shotgun (WGS) entry which is preliminary data.</text>
</comment>
<keyword evidence="1" id="KW-0472">Membrane</keyword>
<feature type="transmembrane region" description="Helical" evidence="1">
    <location>
        <begin position="30"/>
        <end position="47"/>
    </location>
</feature>
<dbReference type="EMBL" id="WBZJ01000002">
    <property type="protein sequence ID" value="KAB3520916.1"/>
    <property type="molecule type" value="Genomic_DNA"/>
</dbReference>
<keyword evidence="1" id="KW-0812">Transmembrane</keyword>
<evidence type="ECO:0000313" key="2">
    <source>
        <dbReference type="EMBL" id="KAB3520916.1"/>
    </source>
</evidence>
<sequence>MANKKIFLVGVCTLIAAFAFILFGQRVAAIVLLISAAADFTLVFWTQKDGTYYQGKYANGHRWVDTVSVWAGALFIAITDNWVGLTLFIFPLSLLWSESQKKE</sequence>
<dbReference type="Proteomes" id="UP000436181">
    <property type="component" value="Unassembled WGS sequence"/>
</dbReference>
<name>A0ABQ6VF53_9CORY</name>
<keyword evidence="1" id="KW-1133">Transmembrane helix</keyword>
<evidence type="ECO:0000313" key="3">
    <source>
        <dbReference type="Proteomes" id="UP000436181"/>
    </source>
</evidence>
<gene>
    <name evidence="2" type="ORF">F8377_06680</name>
</gene>
<feature type="transmembrane region" description="Helical" evidence="1">
    <location>
        <begin position="67"/>
        <end position="96"/>
    </location>
</feature>
<proteinExistence type="predicted"/>